<evidence type="ECO:0000313" key="1">
    <source>
        <dbReference type="EMBL" id="AKU96057.1"/>
    </source>
</evidence>
<name>A0A0K1PRA9_9BACT</name>
<sequence length="101" mass="11215">MVEDVAARSRNAHVGHFAFTIDRDFELDGRALGPRIAARIRRFDELRELRGSNTWSSARAEPYALRRAHTIAAAPTRAWDLRFKGGGLSNASRAHDARSAA</sequence>
<dbReference type="EMBL" id="CP012333">
    <property type="protein sequence ID" value="AKU96057.1"/>
    <property type="molecule type" value="Genomic_DNA"/>
</dbReference>
<accession>A0A0K1PRA9</accession>
<dbReference type="STRING" id="1391654.AKJ09_02721"/>
<proteinExistence type="predicted"/>
<dbReference type="AlphaFoldDB" id="A0A0K1PRA9"/>
<keyword evidence="2" id="KW-1185">Reference proteome</keyword>
<protein>
    <submittedName>
        <fullName evidence="1">Uncharacterized protein</fullName>
    </submittedName>
</protein>
<evidence type="ECO:0000313" key="2">
    <source>
        <dbReference type="Proteomes" id="UP000064967"/>
    </source>
</evidence>
<dbReference type="KEGG" id="llu:AKJ09_02721"/>
<dbReference type="Proteomes" id="UP000064967">
    <property type="component" value="Chromosome"/>
</dbReference>
<gene>
    <name evidence="1" type="ORF">AKJ09_02721</name>
</gene>
<organism evidence="1 2">
    <name type="scientific">Labilithrix luteola</name>
    <dbReference type="NCBI Taxonomy" id="1391654"/>
    <lineage>
        <taxon>Bacteria</taxon>
        <taxon>Pseudomonadati</taxon>
        <taxon>Myxococcota</taxon>
        <taxon>Polyangia</taxon>
        <taxon>Polyangiales</taxon>
        <taxon>Labilitrichaceae</taxon>
        <taxon>Labilithrix</taxon>
    </lineage>
</organism>
<reference evidence="1 2" key="1">
    <citation type="submission" date="2015-08" db="EMBL/GenBank/DDBJ databases">
        <authorList>
            <person name="Babu N.S."/>
            <person name="Beckwith C.J."/>
            <person name="Beseler K.G."/>
            <person name="Brison A."/>
            <person name="Carone J.V."/>
            <person name="Caskin T.P."/>
            <person name="Diamond M."/>
            <person name="Durham M.E."/>
            <person name="Foxe J.M."/>
            <person name="Go M."/>
            <person name="Henderson B.A."/>
            <person name="Jones I.B."/>
            <person name="McGettigan J.A."/>
            <person name="Micheletti S.J."/>
            <person name="Nasrallah M.E."/>
            <person name="Ortiz D."/>
            <person name="Piller C.R."/>
            <person name="Privatt S.R."/>
            <person name="Schneider S.L."/>
            <person name="Sharp S."/>
            <person name="Smith T.C."/>
            <person name="Stanton J.D."/>
            <person name="Ullery H.E."/>
            <person name="Wilson R.J."/>
            <person name="Serrano M.G."/>
            <person name="Buck G."/>
            <person name="Lee V."/>
            <person name="Wang Y."/>
            <person name="Carvalho R."/>
            <person name="Voegtly L."/>
            <person name="Shi R."/>
            <person name="Duckworth R."/>
            <person name="Johnson A."/>
            <person name="Loviza R."/>
            <person name="Walstead R."/>
            <person name="Shah Z."/>
            <person name="Kiflezghi M."/>
            <person name="Wade K."/>
            <person name="Ball S.L."/>
            <person name="Bradley K.W."/>
            <person name="Asai D.J."/>
            <person name="Bowman C.A."/>
            <person name="Russell D.A."/>
            <person name="Pope W.H."/>
            <person name="Jacobs-Sera D."/>
            <person name="Hendrix R.W."/>
            <person name="Hatfull G.F."/>
        </authorList>
    </citation>
    <scope>NUCLEOTIDE SEQUENCE [LARGE SCALE GENOMIC DNA]</scope>
    <source>
        <strain evidence="1 2">DSM 27648</strain>
    </source>
</reference>